<dbReference type="PANTHER" id="PTHR33221">
    <property type="entry name" value="WINGED HELIX-TURN-HELIX TRANSCRIPTIONAL REGULATOR, RRF2 FAMILY"/>
    <property type="match status" value="1"/>
</dbReference>
<dbReference type="STRING" id="616990.IV54_GL000396"/>
<reference evidence="1 2" key="1">
    <citation type="journal article" date="2015" name="Genome Announc.">
        <title>Expanding the biotechnology potential of lactobacilli through comparative genomics of 213 strains and associated genera.</title>
        <authorList>
            <person name="Sun Z."/>
            <person name="Harris H.M."/>
            <person name="McCann A."/>
            <person name="Guo C."/>
            <person name="Argimon S."/>
            <person name="Zhang W."/>
            <person name="Yang X."/>
            <person name="Jeffery I.B."/>
            <person name="Cooney J.C."/>
            <person name="Kagawa T.F."/>
            <person name="Liu W."/>
            <person name="Song Y."/>
            <person name="Salvetti E."/>
            <person name="Wrobel A."/>
            <person name="Rasinkangas P."/>
            <person name="Parkhill J."/>
            <person name="Rea M.C."/>
            <person name="O'Sullivan O."/>
            <person name="Ritari J."/>
            <person name="Douillard F.P."/>
            <person name="Paul Ross R."/>
            <person name="Yang R."/>
            <person name="Briner A.E."/>
            <person name="Felis G.E."/>
            <person name="de Vos W.M."/>
            <person name="Barrangou R."/>
            <person name="Klaenhammer T.R."/>
            <person name="Caufield P.W."/>
            <person name="Cui Y."/>
            <person name="Zhang H."/>
            <person name="O'Toole P.W."/>
        </authorList>
    </citation>
    <scope>NUCLEOTIDE SEQUENCE [LARGE SCALE GENOMIC DNA]</scope>
    <source>
        <strain evidence="1 2">DSM 22467</strain>
    </source>
</reference>
<dbReference type="PROSITE" id="PS51197">
    <property type="entry name" value="HTH_RRF2_2"/>
    <property type="match status" value="1"/>
</dbReference>
<dbReference type="PROSITE" id="PS01332">
    <property type="entry name" value="HTH_RRF2_1"/>
    <property type="match status" value="1"/>
</dbReference>
<dbReference type="EMBL" id="JQCA01000109">
    <property type="protein sequence ID" value="KRO01741.1"/>
    <property type="molecule type" value="Genomic_DNA"/>
</dbReference>
<dbReference type="Gene3D" id="1.10.10.10">
    <property type="entry name" value="Winged helix-like DNA-binding domain superfamily/Winged helix DNA-binding domain"/>
    <property type="match status" value="1"/>
</dbReference>
<dbReference type="InterPro" id="IPR000944">
    <property type="entry name" value="Tscrpt_reg_Rrf2"/>
</dbReference>
<sequence length="172" mass="18929">MKSKPSLEQAFCIVAILGIQDRKVPLHSHLVAERLGISTSYLKKVVQKLAGGGIVKTVSGREGGIVLARDPKQITLLDVFEAIETETPFVKSTGLVSKVFGFGKESTFTKTYALKDFENQRPVATVLAVFAEAEQQYRKQLATLSIGDILPTADNQPLQLDWTTWLTRHSAE</sequence>
<evidence type="ECO:0000313" key="2">
    <source>
        <dbReference type="Proteomes" id="UP000051906"/>
    </source>
</evidence>
<dbReference type="Proteomes" id="UP000051906">
    <property type="component" value="Unassembled WGS sequence"/>
</dbReference>
<dbReference type="InterPro" id="IPR030489">
    <property type="entry name" value="TR_Rrf2-type_CS"/>
</dbReference>
<evidence type="ECO:0000313" key="1">
    <source>
        <dbReference type="EMBL" id="KRO01741.1"/>
    </source>
</evidence>
<protein>
    <submittedName>
        <fullName evidence="1">Transcriptional regulator</fullName>
    </submittedName>
</protein>
<dbReference type="InterPro" id="IPR036390">
    <property type="entry name" value="WH_DNA-bd_sf"/>
</dbReference>
<dbReference type="PANTHER" id="PTHR33221:SF9">
    <property type="entry name" value="RRF2 FAMILY PROTEIN"/>
    <property type="match status" value="1"/>
</dbReference>
<dbReference type="Pfam" id="PF02082">
    <property type="entry name" value="Rrf2"/>
    <property type="match status" value="1"/>
</dbReference>
<gene>
    <name evidence="1" type="ORF">IV54_GL000396</name>
</gene>
<dbReference type="GO" id="GO:0005829">
    <property type="term" value="C:cytosol"/>
    <property type="evidence" value="ECO:0007669"/>
    <property type="project" value="TreeGrafter"/>
</dbReference>
<dbReference type="GO" id="GO:0003700">
    <property type="term" value="F:DNA-binding transcription factor activity"/>
    <property type="evidence" value="ECO:0007669"/>
    <property type="project" value="TreeGrafter"/>
</dbReference>
<comment type="caution">
    <text evidence="1">The sequence shown here is derived from an EMBL/GenBank/DDBJ whole genome shotgun (WGS) entry which is preliminary data.</text>
</comment>
<accession>A0A0R2LRD7</accession>
<name>A0A0R2LRD7_9LACO</name>
<keyword evidence="2" id="KW-1185">Reference proteome</keyword>
<dbReference type="SUPFAM" id="SSF46785">
    <property type="entry name" value="Winged helix' DNA-binding domain"/>
    <property type="match status" value="1"/>
</dbReference>
<dbReference type="RefSeq" id="WP_057878932.1">
    <property type="nucleotide sequence ID" value="NZ_JQCA01000109.1"/>
</dbReference>
<dbReference type="AlphaFoldDB" id="A0A0R2LRD7"/>
<proteinExistence type="predicted"/>
<dbReference type="InterPro" id="IPR036388">
    <property type="entry name" value="WH-like_DNA-bd_sf"/>
</dbReference>
<dbReference type="PATRIC" id="fig|616990.3.peg.429"/>
<organism evidence="1 2">
    <name type="scientific">Levilactobacillus paucivorans</name>
    <dbReference type="NCBI Taxonomy" id="616990"/>
    <lineage>
        <taxon>Bacteria</taxon>
        <taxon>Bacillati</taxon>
        <taxon>Bacillota</taxon>
        <taxon>Bacilli</taxon>
        <taxon>Lactobacillales</taxon>
        <taxon>Lactobacillaceae</taxon>
        <taxon>Levilactobacillus</taxon>
    </lineage>
</organism>
<dbReference type="OrthoDB" id="9808360at2"/>